<dbReference type="GO" id="GO:0046872">
    <property type="term" value="F:metal ion binding"/>
    <property type="evidence" value="ECO:0007669"/>
    <property type="project" value="UniProtKB-KW"/>
</dbReference>
<keyword evidence="4" id="KW-0408">Iron</keyword>
<dbReference type="GO" id="GO:0016226">
    <property type="term" value="P:iron-sulfur cluster assembly"/>
    <property type="evidence" value="ECO:0007669"/>
    <property type="project" value="InterPro"/>
</dbReference>
<dbReference type="EMBL" id="CAEZYR010000019">
    <property type="protein sequence ID" value="CAB4735244.1"/>
    <property type="molecule type" value="Genomic_DNA"/>
</dbReference>
<evidence type="ECO:0000256" key="4">
    <source>
        <dbReference type="ARBA" id="ARBA00023004"/>
    </source>
</evidence>
<dbReference type="AlphaFoldDB" id="A0A6J6SK29"/>
<dbReference type="GO" id="GO:0140663">
    <property type="term" value="F:ATP-dependent FeS chaperone activity"/>
    <property type="evidence" value="ECO:0007669"/>
    <property type="project" value="InterPro"/>
</dbReference>
<keyword evidence="1" id="KW-0479">Metal-binding</keyword>
<keyword evidence="3" id="KW-0067">ATP-binding</keyword>
<dbReference type="PROSITE" id="PS01215">
    <property type="entry name" value="MRP"/>
    <property type="match status" value="1"/>
</dbReference>
<dbReference type="SUPFAM" id="SSF52540">
    <property type="entry name" value="P-loop containing nucleoside triphosphate hydrolases"/>
    <property type="match status" value="1"/>
</dbReference>
<dbReference type="InterPro" id="IPR019591">
    <property type="entry name" value="Mrp/NBP35_ATP-bd"/>
</dbReference>
<dbReference type="PANTHER" id="PTHR42961:SF2">
    <property type="entry name" value="IRON-SULFUR PROTEIN NUBPL"/>
    <property type="match status" value="1"/>
</dbReference>
<protein>
    <submittedName>
        <fullName evidence="6">Unannotated protein</fullName>
    </submittedName>
</protein>
<evidence type="ECO:0000256" key="3">
    <source>
        <dbReference type="ARBA" id="ARBA00022840"/>
    </source>
</evidence>
<dbReference type="PANTHER" id="PTHR42961">
    <property type="entry name" value="IRON-SULFUR PROTEIN NUBPL"/>
    <property type="match status" value="1"/>
</dbReference>
<evidence type="ECO:0000256" key="5">
    <source>
        <dbReference type="ARBA" id="ARBA00023014"/>
    </source>
</evidence>
<proteinExistence type="predicted"/>
<accession>A0A6J6SK29</accession>
<keyword evidence="2" id="KW-0547">Nucleotide-binding</keyword>
<dbReference type="InterPro" id="IPR000808">
    <property type="entry name" value="Mrp-like_CS"/>
</dbReference>
<sequence length="253" mass="26405">MLDADIWGYSVPRMLGVTGRLGGDPATKKISPLERRIEPSAAGPGGTLRVVSMGHLVDDEATALMWRGLMLSRAVQHFLEDVLWGNIDYLIIDMPPGTGDVQMGLARLLPRAEMVVVTTPARSAQRVAARAANMGRNNYLRIVGVVENMSAFVNEQGTVYELFGSGGGAELAAEIGVPLLGQVPIDEAVAHGGDHGNPVVLGPGPAGEALRAIVARIADEVVPPVEMAGCSARLMGAVDAALAASDARADSPR</sequence>
<evidence type="ECO:0000313" key="6">
    <source>
        <dbReference type="EMBL" id="CAB4735244.1"/>
    </source>
</evidence>
<organism evidence="6">
    <name type="scientific">freshwater metagenome</name>
    <dbReference type="NCBI Taxonomy" id="449393"/>
    <lineage>
        <taxon>unclassified sequences</taxon>
        <taxon>metagenomes</taxon>
        <taxon>ecological metagenomes</taxon>
    </lineage>
</organism>
<dbReference type="Pfam" id="PF10609">
    <property type="entry name" value="ParA"/>
    <property type="match status" value="1"/>
</dbReference>
<reference evidence="6" key="1">
    <citation type="submission" date="2020-05" db="EMBL/GenBank/DDBJ databases">
        <authorList>
            <person name="Chiriac C."/>
            <person name="Salcher M."/>
            <person name="Ghai R."/>
            <person name="Kavagutti S V."/>
        </authorList>
    </citation>
    <scope>NUCLEOTIDE SEQUENCE</scope>
</reference>
<name>A0A6J6SK29_9ZZZZ</name>
<dbReference type="InterPro" id="IPR044304">
    <property type="entry name" value="NUBPL-like"/>
</dbReference>
<dbReference type="GO" id="GO:0005524">
    <property type="term" value="F:ATP binding"/>
    <property type="evidence" value="ECO:0007669"/>
    <property type="project" value="UniProtKB-KW"/>
</dbReference>
<keyword evidence="5" id="KW-0411">Iron-sulfur</keyword>
<evidence type="ECO:0000256" key="2">
    <source>
        <dbReference type="ARBA" id="ARBA00022741"/>
    </source>
</evidence>
<dbReference type="Gene3D" id="3.40.50.300">
    <property type="entry name" value="P-loop containing nucleotide triphosphate hydrolases"/>
    <property type="match status" value="1"/>
</dbReference>
<dbReference type="InterPro" id="IPR027417">
    <property type="entry name" value="P-loop_NTPase"/>
</dbReference>
<dbReference type="CDD" id="cd02037">
    <property type="entry name" value="Mrp_NBP35"/>
    <property type="match status" value="1"/>
</dbReference>
<evidence type="ECO:0000256" key="1">
    <source>
        <dbReference type="ARBA" id="ARBA00022723"/>
    </source>
</evidence>
<dbReference type="GO" id="GO:0051539">
    <property type="term" value="F:4 iron, 4 sulfur cluster binding"/>
    <property type="evidence" value="ECO:0007669"/>
    <property type="project" value="TreeGrafter"/>
</dbReference>
<gene>
    <name evidence="6" type="ORF">UFOPK2754_00773</name>
</gene>
<dbReference type="InterPro" id="IPR033756">
    <property type="entry name" value="YlxH/NBP35"/>
</dbReference>